<dbReference type="OrthoDB" id="9815750at2"/>
<accession>A0A4Z0GKF1</accession>
<keyword evidence="7" id="KW-0067">ATP-binding</keyword>
<dbReference type="PROSITE" id="PS50109">
    <property type="entry name" value="HIS_KIN"/>
    <property type="match status" value="1"/>
</dbReference>
<dbReference type="InterPro" id="IPR036890">
    <property type="entry name" value="HATPase_C_sf"/>
</dbReference>
<keyword evidence="3" id="KW-0597">Phosphoprotein</keyword>
<comment type="caution">
    <text evidence="10">The sequence shown here is derived from an EMBL/GenBank/DDBJ whole genome shotgun (WGS) entry which is preliminary data.</text>
</comment>
<dbReference type="InterPro" id="IPR005467">
    <property type="entry name" value="His_kinase_dom"/>
</dbReference>
<keyword evidence="11" id="KW-1185">Reference proteome</keyword>
<dbReference type="CDD" id="cd00082">
    <property type="entry name" value="HisKA"/>
    <property type="match status" value="1"/>
</dbReference>
<dbReference type="AlphaFoldDB" id="A0A4Z0GKF1"/>
<dbReference type="Pfam" id="PF00512">
    <property type="entry name" value="HisKA"/>
    <property type="match status" value="1"/>
</dbReference>
<name>A0A4Z0GKF1_9BACL</name>
<dbReference type="SMART" id="SM00388">
    <property type="entry name" value="HisKA"/>
    <property type="match status" value="1"/>
</dbReference>
<evidence type="ECO:0000256" key="3">
    <source>
        <dbReference type="ARBA" id="ARBA00022553"/>
    </source>
</evidence>
<keyword evidence="6 10" id="KW-0418">Kinase</keyword>
<keyword evidence="5" id="KW-0547">Nucleotide-binding</keyword>
<evidence type="ECO:0000256" key="8">
    <source>
        <dbReference type="ARBA" id="ARBA00023012"/>
    </source>
</evidence>
<dbReference type="Gene3D" id="3.30.565.10">
    <property type="entry name" value="Histidine kinase-like ATPase, C-terminal domain"/>
    <property type="match status" value="1"/>
</dbReference>
<dbReference type="Gene3D" id="1.10.287.130">
    <property type="match status" value="1"/>
</dbReference>
<dbReference type="Proteomes" id="UP000298347">
    <property type="component" value="Unassembled WGS sequence"/>
</dbReference>
<dbReference type="EC" id="2.7.13.3" evidence="2"/>
<evidence type="ECO:0000256" key="2">
    <source>
        <dbReference type="ARBA" id="ARBA00012438"/>
    </source>
</evidence>
<evidence type="ECO:0000256" key="4">
    <source>
        <dbReference type="ARBA" id="ARBA00022679"/>
    </source>
</evidence>
<dbReference type="PANTHER" id="PTHR43065:SF10">
    <property type="entry name" value="PEROXIDE STRESS-ACTIVATED HISTIDINE KINASE MAK3"/>
    <property type="match status" value="1"/>
</dbReference>
<dbReference type="SUPFAM" id="SSF55874">
    <property type="entry name" value="ATPase domain of HSP90 chaperone/DNA topoisomerase II/histidine kinase"/>
    <property type="match status" value="1"/>
</dbReference>
<feature type="domain" description="Histidine kinase" evidence="9">
    <location>
        <begin position="148"/>
        <end position="352"/>
    </location>
</feature>
<evidence type="ECO:0000313" key="10">
    <source>
        <dbReference type="EMBL" id="TGA96175.1"/>
    </source>
</evidence>
<evidence type="ECO:0000313" key="11">
    <source>
        <dbReference type="Proteomes" id="UP000298347"/>
    </source>
</evidence>
<proteinExistence type="predicted"/>
<keyword evidence="8" id="KW-0902">Two-component regulatory system</keyword>
<dbReference type="InterPro" id="IPR035965">
    <property type="entry name" value="PAS-like_dom_sf"/>
</dbReference>
<dbReference type="GO" id="GO:0000155">
    <property type="term" value="F:phosphorelay sensor kinase activity"/>
    <property type="evidence" value="ECO:0007669"/>
    <property type="project" value="InterPro"/>
</dbReference>
<evidence type="ECO:0000256" key="1">
    <source>
        <dbReference type="ARBA" id="ARBA00000085"/>
    </source>
</evidence>
<dbReference type="SMART" id="SM00387">
    <property type="entry name" value="HATPase_c"/>
    <property type="match status" value="1"/>
</dbReference>
<evidence type="ECO:0000256" key="5">
    <source>
        <dbReference type="ARBA" id="ARBA00022741"/>
    </source>
</evidence>
<dbReference type="Pfam" id="PF02518">
    <property type="entry name" value="HATPase_c"/>
    <property type="match status" value="1"/>
</dbReference>
<dbReference type="InterPro" id="IPR003661">
    <property type="entry name" value="HisK_dim/P_dom"/>
</dbReference>
<dbReference type="Gene3D" id="3.30.450.20">
    <property type="entry name" value="PAS domain"/>
    <property type="match status" value="1"/>
</dbReference>
<evidence type="ECO:0000259" key="9">
    <source>
        <dbReference type="PROSITE" id="PS50109"/>
    </source>
</evidence>
<reference evidence="10 11" key="1">
    <citation type="journal article" date="2015" name="Int. J. Syst. Evol. Microbiol.">
        <title>Sporolactobacillus shoreae sp. nov. and Sporolactobacillus spathodeae sp. nov., two spore-forming lactic acid bacteria isolated from tree barks in Thailand.</title>
        <authorList>
            <person name="Thamacharoensuk T."/>
            <person name="Kitahara M."/>
            <person name="Ohkuma M."/>
            <person name="Thongchul N."/>
            <person name="Tanasupawat S."/>
        </authorList>
    </citation>
    <scope>NUCLEOTIDE SEQUENCE [LARGE SCALE GENOMIC DNA]</scope>
    <source>
        <strain evidence="10 11">BK92</strain>
    </source>
</reference>
<organism evidence="10 11">
    <name type="scientific">Sporolactobacillus shoreae</name>
    <dbReference type="NCBI Taxonomy" id="1465501"/>
    <lineage>
        <taxon>Bacteria</taxon>
        <taxon>Bacillati</taxon>
        <taxon>Bacillota</taxon>
        <taxon>Bacilli</taxon>
        <taxon>Bacillales</taxon>
        <taxon>Sporolactobacillaceae</taxon>
        <taxon>Sporolactobacillus</taxon>
    </lineage>
</organism>
<evidence type="ECO:0000256" key="7">
    <source>
        <dbReference type="ARBA" id="ARBA00022840"/>
    </source>
</evidence>
<dbReference type="PANTHER" id="PTHR43065">
    <property type="entry name" value="SENSOR HISTIDINE KINASE"/>
    <property type="match status" value="1"/>
</dbReference>
<protein>
    <recommendedName>
        <fullName evidence="2">histidine kinase</fullName>
        <ecNumber evidence="2">2.7.13.3</ecNumber>
    </recommendedName>
</protein>
<dbReference type="InterPro" id="IPR003594">
    <property type="entry name" value="HATPase_dom"/>
</dbReference>
<dbReference type="RefSeq" id="WP_135349878.1">
    <property type="nucleotide sequence ID" value="NZ_SRJD01000029.1"/>
</dbReference>
<dbReference type="EMBL" id="SRJD01000029">
    <property type="protein sequence ID" value="TGA96175.1"/>
    <property type="molecule type" value="Genomic_DNA"/>
</dbReference>
<keyword evidence="4" id="KW-0808">Transferase</keyword>
<dbReference type="InterPro" id="IPR004358">
    <property type="entry name" value="Sig_transdc_His_kin-like_C"/>
</dbReference>
<dbReference type="GO" id="GO:0005524">
    <property type="term" value="F:ATP binding"/>
    <property type="evidence" value="ECO:0007669"/>
    <property type="project" value="UniProtKB-KW"/>
</dbReference>
<dbReference type="PRINTS" id="PR00344">
    <property type="entry name" value="BCTRLSENSOR"/>
</dbReference>
<sequence length="353" mass="39060">MNSDVDSVKDLKIDYEKVVNNVSEAVIILQGDRIISANNPAVKLFSGGRQSPVAGTPLSQFIDMNPLSQLHDRIHQVIYDKLSNNQMKLSITSWEGLMTPVEVLINSIDPSDQTLVQLTLWDLSGQKAIEEKLMQSEKLSVIGKLSAGILHEIKNPLTSIKGFLQLMQKEPVINRNYIDIILGEVNQIEKIAGELLHFSKPKPQSFELQDLTVIAREAMFLFETLALKNQITLDLQSGNSEHLIFGDGTQLRQVFINLIKNAIEASEDGGKVTIVLSSCHSQERVMIHNTGKEIPESLLKKLGKSFITTKENGTGLGLMVSYTIIGNHRGMVTVKSAKGKGTSFLITFPKTQK</sequence>
<dbReference type="SUPFAM" id="SSF47384">
    <property type="entry name" value="Homodimeric domain of signal transducing histidine kinase"/>
    <property type="match status" value="1"/>
</dbReference>
<evidence type="ECO:0000256" key="6">
    <source>
        <dbReference type="ARBA" id="ARBA00022777"/>
    </source>
</evidence>
<dbReference type="InterPro" id="IPR036097">
    <property type="entry name" value="HisK_dim/P_sf"/>
</dbReference>
<gene>
    <name evidence="10" type="ORF">E4665_16380</name>
</gene>
<dbReference type="SUPFAM" id="SSF55785">
    <property type="entry name" value="PYP-like sensor domain (PAS domain)"/>
    <property type="match status" value="1"/>
</dbReference>
<comment type="catalytic activity">
    <reaction evidence="1">
        <text>ATP + protein L-histidine = ADP + protein N-phospho-L-histidine.</text>
        <dbReference type="EC" id="2.7.13.3"/>
    </reaction>
</comment>